<evidence type="ECO:0000256" key="1">
    <source>
        <dbReference type="ARBA" id="ARBA00005578"/>
    </source>
</evidence>
<dbReference type="RefSeq" id="WP_114833936.1">
    <property type="nucleotide sequence ID" value="NZ_LR699114.1"/>
</dbReference>
<reference evidence="3 4" key="1">
    <citation type="submission" date="2018-07" db="EMBL/GenBank/DDBJ databases">
        <title>Genomic Encyclopedia of Type Strains, Phase IV (KMG-IV): sequencing the most valuable type-strain genomes for metagenomic binning, comparative biology and taxonomic classification.</title>
        <authorList>
            <person name="Goeker M."/>
        </authorList>
    </citation>
    <scope>NUCLEOTIDE SEQUENCE [LARGE SCALE GENOMIC DNA]</scope>
    <source>
        <strain evidence="3 4">DSM 16500</strain>
    </source>
</reference>
<accession>A0A370GRL1</accession>
<dbReference type="AlphaFoldDB" id="A0A370GRL1"/>
<evidence type="ECO:0000313" key="4">
    <source>
        <dbReference type="Proteomes" id="UP000254720"/>
    </source>
</evidence>
<protein>
    <submittedName>
        <fullName evidence="3">BolA protein</fullName>
    </submittedName>
</protein>
<name>A0A370GRL1_9COXI</name>
<dbReference type="Gene3D" id="3.30.300.90">
    <property type="entry name" value="BolA-like"/>
    <property type="match status" value="1"/>
</dbReference>
<sequence>MQNRRAIIETRIKKTFSPSHLEVIDESDQHVGHAGHQGGGRHFAVIIRADCFKGISRVDAHRQIYALFEDMMPDQIHALKIKILS</sequence>
<dbReference type="EMBL" id="QQAX01000006">
    <property type="protein sequence ID" value="RDI46039.1"/>
    <property type="molecule type" value="Genomic_DNA"/>
</dbReference>
<keyword evidence="4" id="KW-1185">Reference proteome</keyword>
<dbReference type="InterPro" id="IPR002634">
    <property type="entry name" value="BolA"/>
</dbReference>
<gene>
    <name evidence="3" type="ORF">C8D86_10643</name>
</gene>
<dbReference type="Pfam" id="PF01722">
    <property type="entry name" value="BolA"/>
    <property type="match status" value="1"/>
</dbReference>
<dbReference type="PANTHER" id="PTHR46229:SF2">
    <property type="entry name" value="BOLA-LIKE PROTEIN 1"/>
    <property type="match status" value="1"/>
</dbReference>
<dbReference type="PANTHER" id="PTHR46229">
    <property type="entry name" value="BOLA TRANSCRIPTION REGULATOR"/>
    <property type="match status" value="1"/>
</dbReference>
<dbReference type="InterPro" id="IPR036065">
    <property type="entry name" value="BolA-like_sf"/>
</dbReference>
<dbReference type="PIRSF" id="PIRSF003113">
    <property type="entry name" value="BolA"/>
    <property type="match status" value="1"/>
</dbReference>
<comment type="caution">
    <text evidence="3">The sequence shown here is derived from an EMBL/GenBank/DDBJ whole genome shotgun (WGS) entry which is preliminary data.</text>
</comment>
<dbReference type="OrthoDB" id="9801469at2"/>
<dbReference type="Proteomes" id="UP000254720">
    <property type="component" value="Unassembled WGS sequence"/>
</dbReference>
<proteinExistence type="inferred from homology"/>
<evidence type="ECO:0000313" key="3">
    <source>
        <dbReference type="EMBL" id="RDI46039.1"/>
    </source>
</evidence>
<evidence type="ECO:0000256" key="2">
    <source>
        <dbReference type="RuleBase" id="RU003860"/>
    </source>
</evidence>
<dbReference type="SUPFAM" id="SSF82657">
    <property type="entry name" value="BolA-like"/>
    <property type="match status" value="1"/>
</dbReference>
<organism evidence="3 4">
    <name type="scientific">Aquicella lusitana</name>
    <dbReference type="NCBI Taxonomy" id="254246"/>
    <lineage>
        <taxon>Bacteria</taxon>
        <taxon>Pseudomonadati</taxon>
        <taxon>Pseudomonadota</taxon>
        <taxon>Gammaproteobacteria</taxon>
        <taxon>Legionellales</taxon>
        <taxon>Coxiellaceae</taxon>
        <taxon>Aquicella</taxon>
    </lineage>
</organism>
<comment type="similarity">
    <text evidence="1 2">Belongs to the BolA/IbaG family.</text>
</comment>
<dbReference type="InterPro" id="IPR050961">
    <property type="entry name" value="BolA/IbaG_stress_morph_reg"/>
</dbReference>